<dbReference type="Pfam" id="PF01022">
    <property type="entry name" value="HTH_5"/>
    <property type="match status" value="1"/>
</dbReference>
<keyword evidence="1" id="KW-0805">Transcription regulation</keyword>
<keyword evidence="3" id="KW-0804">Transcription</keyword>
<dbReference type="PANTHER" id="PTHR33154:SF15">
    <property type="entry name" value="REGULATORY PROTEIN ARSR"/>
    <property type="match status" value="1"/>
</dbReference>
<name>A0A1I3XUG2_9BACT</name>
<dbReference type="GO" id="GO:0003700">
    <property type="term" value="F:DNA-binding transcription factor activity"/>
    <property type="evidence" value="ECO:0007669"/>
    <property type="project" value="InterPro"/>
</dbReference>
<dbReference type="CDD" id="cd00090">
    <property type="entry name" value="HTH_ARSR"/>
    <property type="match status" value="1"/>
</dbReference>
<dbReference type="SUPFAM" id="SSF46785">
    <property type="entry name" value="Winged helix' DNA-binding domain"/>
    <property type="match status" value="1"/>
</dbReference>
<dbReference type="GO" id="GO:0003677">
    <property type="term" value="F:DNA binding"/>
    <property type="evidence" value="ECO:0007669"/>
    <property type="project" value="UniProtKB-KW"/>
</dbReference>
<dbReference type="STRING" id="52560.SAMN04488082_11781"/>
<dbReference type="InterPro" id="IPR011991">
    <property type="entry name" value="ArsR-like_HTH"/>
</dbReference>
<dbReference type="PRINTS" id="PR00778">
    <property type="entry name" value="HTHARSR"/>
</dbReference>
<dbReference type="AlphaFoldDB" id="A0A1I3XUG2"/>
<dbReference type="InterPro" id="IPR051081">
    <property type="entry name" value="HTH_MetalResp_TranReg"/>
</dbReference>
<feature type="domain" description="HTH arsR-type" evidence="4">
    <location>
        <begin position="1"/>
        <end position="89"/>
    </location>
</feature>
<evidence type="ECO:0000259" key="4">
    <source>
        <dbReference type="PROSITE" id="PS50987"/>
    </source>
</evidence>
<dbReference type="PROSITE" id="PS50987">
    <property type="entry name" value="HTH_ARSR_2"/>
    <property type="match status" value="1"/>
</dbReference>
<protein>
    <submittedName>
        <fullName evidence="5">Transcriptional regulator, ArsR family</fullName>
    </submittedName>
</protein>
<evidence type="ECO:0000313" key="6">
    <source>
        <dbReference type="Proteomes" id="UP000198635"/>
    </source>
</evidence>
<proteinExistence type="predicted"/>
<dbReference type="InterPro" id="IPR036390">
    <property type="entry name" value="WH_DNA-bd_sf"/>
</dbReference>
<gene>
    <name evidence="5" type="ORF">SAMN04488082_11781</name>
</gene>
<keyword evidence="2" id="KW-0238">DNA-binding</keyword>
<dbReference type="NCBIfam" id="NF033788">
    <property type="entry name" value="HTH_metalloreg"/>
    <property type="match status" value="1"/>
</dbReference>
<dbReference type="InterPro" id="IPR036388">
    <property type="entry name" value="WH-like_DNA-bd_sf"/>
</dbReference>
<evidence type="ECO:0000256" key="2">
    <source>
        <dbReference type="ARBA" id="ARBA00023125"/>
    </source>
</evidence>
<keyword evidence="6" id="KW-1185">Reference proteome</keyword>
<evidence type="ECO:0000313" key="5">
    <source>
        <dbReference type="EMBL" id="SFK22939.1"/>
    </source>
</evidence>
<dbReference type="Gene3D" id="1.10.10.10">
    <property type="entry name" value="Winged helix-like DNA-binding domain superfamily/Winged helix DNA-binding domain"/>
    <property type="match status" value="1"/>
</dbReference>
<dbReference type="PANTHER" id="PTHR33154">
    <property type="entry name" value="TRANSCRIPTIONAL REGULATOR, ARSR FAMILY"/>
    <property type="match status" value="1"/>
</dbReference>
<dbReference type="Proteomes" id="UP000198635">
    <property type="component" value="Unassembled WGS sequence"/>
</dbReference>
<dbReference type="EMBL" id="FORX01000017">
    <property type="protein sequence ID" value="SFK22939.1"/>
    <property type="molecule type" value="Genomic_DNA"/>
</dbReference>
<accession>A0A1I3XUG2</accession>
<reference evidence="6" key="1">
    <citation type="submission" date="2016-10" db="EMBL/GenBank/DDBJ databases">
        <authorList>
            <person name="Varghese N."/>
            <person name="Submissions S."/>
        </authorList>
    </citation>
    <scope>NUCLEOTIDE SEQUENCE [LARGE SCALE GENOMIC DNA]</scope>
    <source>
        <strain evidence="6">DSM 5918</strain>
    </source>
</reference>
<evidence type="ECO:0000256" key="3">
    <source>
        <dbReference type="ARBA" id="ARBA00023163"/>
    </source>
</evidence>
<dbReference type="SMART" id="SM00418">
    <property type="entry name" value="HTH_ARSR"/>
    <property type="match status" value="1"/>
</dbReference>
<sequence length="89" mass="9662">MTQDQTLASLCKALGHPARVAILKHLLQVDSCICGEIVNILPLAQSTVSQHLKQLKEAGLIRGEIEGPRICYCADKARLAELKNLISSL</sequence>
<organism evidence="5 6">
    <name type="scientific">Desulfomicrobium apsheronum</name>
    <dbReference type="NCBI Taxonomy" id="52560"/>
    <lineage>
        <taxon>Bacteria</taxon>
        <taxon>Pseudomonadati</taxon>
        <taxon>Thermodesulfobacteriota</taxon>
        <taxon>Desulfovibrionia</taxon>
        <taxon>Desulfovibrionales</taxon>
        <taxon>Desulfomicrobiaceae</taxon>
        <taxon>Desulfomicrobium</taxon>
    </lineage>
</organism>
<evidence type="ECO:0000256" key="1">
    <source>
        <dbReference type="ARBA" id="ARBA00023015"/>
    </source>
</evidence>
<dbReference type="RefSeq" id="WP_092377455.1">
    <property type="nucleotide sequence ID" value="NZ_FORX01000017.1"/>
</dbReference>
<dbReference type="InterPro" id="IPR001845">
    <property type="entry name" value="HTH_ArsR_DNA-bd_dom"/>
</dbReference>
<dbReference type="OrthoDB" id="9800049at2"/>